<keyword evidence="7" id="KW-0143">Chaperone</keyword>
<dbReference type="FunFam" id="1.10.287.1130:FF:000005">
    <property type="entry name" value="Cytochrome c oxidase assembly protein subunit 17"/>
    <property type="match status" value="1"/>
</dbReference>
<comment type="caution">
    <text evidence="10">The sequence shown here is derived from an EMBL/GenBank/DDBJ whole genome shotgun (WGS) entry which is preliminary data.</text>
</comment>
<keyword evidence="11" id="KW-1185">Reference proteome</keyword>
<evidence type="ECO:0000256" key="6">
    <source>
        <dbReference type="ARBA" id="ARBA00023157"/>
    </source>
</evidence>
<evidence type="ECO:0000256" key="7">
    <source>
        <dbReference type="ARBA" id="ARBA00023186"/>
    </source>
</evidence>
<dbReference type="Gene3D" id="1.10.287.1130">
    <property type="entry name" value="CytochromE C oxidase copper chaperone"/>
    <property type="match status" value="1"/>
</dbReference>
<keyword evidence="5" id="KW-0496">Mitochondrion</keyword>
<dbReference type="Pfam" id="PF05051">
    <property type="entry name" value="COX17"/>
    <property type="match status" value="1"/>
</dbReference>
<comment type="subcellular location">
    <subcellularLocation>
        <location evidence="1">Mitochondrion intermembrane space</location>
    </subcellularLocation>
</comment>
<evidence type="ECO:0000256" key="5">
    <source>
        <dbReference type="ARBA" id="ARBA00023128"/>
    </source>
</evidence>
<dbReference type="PANTHER" id="PTHR16719">
    <property type="entry name" value="CYTOCHROME C OXIDASE COPPER CHAPERONE"/>
    <property type="match status" value="1"/>
</dbReference>
<gene>
    <name evidence="10" type="ORF">Rhopal_001810-T1</name>
</gene>
<feature type="region of interest" description="Disordered" evidence="9">
    <location>
        <begin position="1"/>
        <end position="56"/>
    </location>
</feature>
<feature type="compositionally biased region" description="Pro residues" evidence="9">
    <location>
        <begin position="10"/>
        <end position="26"/>
    </location>
</feature>
<name>A0AAV5GE91_9BASI</name>
<dbReference type="InterPro" id="IPR007745">
    <property type="entry name" value="Cyt_c_oxidase_Cu-chaperone"/>
</dbReference>
<evidence type="ECO:0000256" key="2">
    <source>
        <dbReference type="ARBA" id="ARBA00009241"/>
    </source>
</evidence>
<dbReference type="AlphaFoldDB" id="A0AAV5GE91"/>
<evidence type="ECO:0000313" key="10">
    <source>
        <dbReference type="EMBL" id="GJN88839.1"/>
    </source>
</evidence>
<evidence type="ECO:0000256" key="8">
    <source>
        <dbReference type="PIRSR" id="PIRSR607745-1"/>
    </source>
</evidence>
<organism evidence="10 11">
    <name type="scientific">Rhodotorula paludigena</name>
    <dbReference type="NCBI Taxonomy" id="86838"/>
    <lineage>
        <taxon>Eukaryota</taxon>
        <taxon>Fungi</taxon>
        <taxon>Dikarya</taxon>
        <taxon>Basidiomycota</taxon>
        <taxon>Pucciniomycotina</taxon>
        <taxon>Microbotryomycetes</taxon>
        <taxon>Sporidiobolales</taxon>
        <taxon>Sporidiobolaceae</taxon>
        <taxon>Rhodotorula</taxon>
    </lineage>
</organism>
<dbReference type="GO" id="GO:0005758">
    <property type="term" value="C:mitochondrial intermembrane space"/>
    <property type="evidence" value="ECO:0007669"/>
    <property type="project" value="UniProtKB-SubCell"/>
</dbReference>
<dbReference type="PROSITE" id="PS51808">
    <property type="entry name" value="CHCH"/>
    <property type="match status" value="1"/>
</dbReference>
<protein>
    <submittedName>
        <fullName evidence="10">Uncharacterized protein</fullName>
    </submittedName>
</protein>
<feature type="binding site" evidence="8">
    <location>
        <position position="59"/>
    </location>
    <ligand>
        <name>Cu cation</name>
        <dbReference type="ChEBI" id="CHEBI:23378"/>
    </ligand>
</feature>
<dbReference type="Proteomes" id="UP001342314">
    <property type="component" value="Unassembled WGS sequence"/>
</dbReference>
<dbReference type="EMBL" id="BQKY01000003">
    <property type="protein sequence ID" value="GJN88839.1"/>
    <property type="molecule type" value="Genomic_DNA"/>
</dbReference>
<dbReference type="SUPFAM" id="SSF47072">
    <property type="entry name" value="Cysteine alpha-hairpin motif"/>
    <property type="match status" value="1"/>
</dbReference>
<evidence type="ECO:0000256" key="3">
    <source>
        <dbReference type="ARBA" id="ARBA00022723"/>
    </source>
</evidence>
<evidence type="ECO:0000256" key="4">
    <source>
        <dbReference type="ARBA" id="ARBA00023008"/>
    </source>
</evidence>
<evidence type="ECO:0000313" key="11">
    <source>
        <dbReference type="Proteomes" id="UP001342314"/>
    </source>
</evidence>
<evidence type="ECO:0000256" key="9">
    <source>
        <dbReference type="SAM" id="MobiDB-lite"/>
    </source>
</evidence>
<dbReference type="PANTHER" id="PTHR16719:SF0">
    <property type="entry name" value="CYTOCHROME C OXIDASE COPPER CHAPERONE"/>
    <property type="match status" value="1"/>
</dbReference>
<dbReference type="InterPro" id="IPR009069">
    <property type="entry name" value="Cys_alpha_HP_mot_SF"/>
</dbReference>
<evidence type="ECO:0000256" key="1">
    <source>
        <dbReference type="ARBA" id="ARBA00004569"/>
    </source>
</evidence>
<reference evidence="10 11" key="1">
    <citation type="submission" date="2021-12" db="EMBL/GenBank/DDBJ databases">
        <title>High titer production of polyol ester of fatty acids by Rhodotorula paludigena BS15 towards product separation-free biomass refinery.</title>
        <authorList>
            <person name="Mano J."/>
            <person name="Ono H."/>
            <person name="Tanaka T."/>
            <person name="Naito K."/>
            <person name="Sushida H."/>
            <person name="Ike M."/>
            <person name="Tokuyasu K."/>
            <person name="Kitaoka M."/>
        </authorList>
    </citation>
    <scope>NUCLEOTIDE SEQUENCE [LARGE SCALE GENOMIC DNA]</scope>
    <source>
        <strain evidence="10 11">BS15</strain>
    </source>
</reference>
<dbReference type="GO" id="GO:0005507">
    <property type="term" value="F:copper ion binding"/>
    <property type="evidence" value="ECO:0007669"/>
    <property type="project" value="InterPro"/>
</dbReference>
<comment type="similarity">
    <text evidence="2">Belongs to the COX17 family.</text>
</comment>
<accession>A0AAV5GE91</accession>
<proteinExistence type="inferred from homology"/>
<feature type="binding site" evidence="8">
    <location>
        <position position="60"/>
    </location>
    <ligand>
        <name>Cu cation</name>
        <dbReference type="ChEBI" id="CHEBI:23378"/>
    </ligand>
</feature>
<dbReference type="GO" id="GO:0033617">
    <property type="term" value="P:mitochondrial respiratory chain complex IV assembly"/>
    <property type="evidence" value="ECO:0007669"/>
    <property type="project" value="TreeGrafter"/>
</dbReference>
<dbReference type="GO" id="GO:0016531">
    <property type="term" value="F:copper chaperone activity"/>
    <property type="evidence" value="ECO:0007669"/>
    <property type="project" value="InterPro"/>
</dbReference>
<sequence length="108" mass="11580">MWPFSSTPAAPSPSTPSPSAPPPPSGPVSFHPTENRPLTGSEAADPKLNPRNPEGLKPCCACPETKKARDDCFLQFGSNQDDSADAGSQCRDIVERHRQCMRSLGFNV</sequence>
<keyword evidence="6" id="KW-1015">Disulfide bond</keyword>
<keyword evidence="3 8" id="KW-0479">Metal-binding</keyword>
<keyword evidence="4 8" id="KW-0186">Copper</keyword>